<name>A0A1J1LW17_9CYAN</name>
<dbReference type="Proteomes" id="UP000184315">
    <property type="component" value="Unassembled WGS sequence"/>
</dbReference>
<evidence type="ECO:0000313" key="2">
    <source>
        <dbReference type="Proteomes" id="UP000184315"/>
    </source>
</evidence>
<dbReference type="STRING" id="671072.PL921480023"/>
<dbReference type="AlphaFoldDB" id="A0A1J1LW17"/>
<proteinExistence type="predicted"/>
<sequence length="72" mass="8150">MEPSSINCAEACVNGCVLGDKCPNRDYIPETENFISNTSLDQILEMAEEAVRKKRMQPPTWVLPDFPESFKD</sequence>
<keyword evidence="2" id="KW-1185">Reference proteome</keyword>
<gene>
    <name evidence="1" type="ORF">PL921480023</name>
</gene>
<reference evidence="2" key="1">
    <citation type="submission" date="2015-10" db="EMBL/GenBank/DDBJ databases">
        <authorList>
            <person name="Regsiter A."/>
            <person name="william w."/>
        </authorList>
    </citation>
    <scope>NUCLEOTIDE SEQUENCE [LARGE SCALE GENOMIC DNA]</scope>
</reference>
<organism evidence="1 2">
    <name type="scientific">Planktothrix tepida PCC 9214</name>
    <dbReference type="NCBI Taxonomy" id="671072"/>
    <lineage>
        <taxon>Bacteria</taxon>
        <taxon>Bacillati</taxon>
        <taxon>Cyanobacteriota</taxon>
        <taxon>Cyanophyceae</taxon>
        <taxon>Oscillatoriophycideae</taxon>
        <taxon>Oscillatoriales</taxon>
        <taxon>Microcoleaceae</taxon>
        <taxon>Planktothrix</taxon>
    </lineage>
</organism>
<evidence type="ECO:0000313" key="1">
    <source>
        <dbReference type="EMBL" id="CUR35913.1"/>
    </source>
</evidence>
<dbReference type="OrthoDB" id="427009at2"/>
<protein>
    <submittedName>
        <fullName evidence="1">Uncharacterized protein</fullName>
    </submittedName>
</protein>
<accession>A0A1J1LW17</accession>
<dbReference type="RefSeq" id="WP_072717055.1">
    <property type="nucleotide sequence ID" value="NZ_LN889764.1"/>
</dbReference>
<dbReference type="EMBL" id="CZDF01000188">
    <property type="protein sequence ID" value="CUR35913.1"/>
    <property type="molecule type" value="Genomic_DNA"/>
</dbReference>